<proteinExistence type="predicted"/>
<dbReference type="EMBL" id="QFMX01000018">
    <property type="protein sequence ID" value="PZO71957.1"/>
    <property type="molecule type" value="Genomic_DNA"/>
</dbReference>
<accession>A0A2W4YSC5</accession>
<evidence type="ECO:0000313" key="2">
    <source>
        <dbReference type="EMBL" id="PZO71957.1"/>
    </source>
</evidence>
<dbReference type="Proteomes" id="UP000249555">
    <property type="component" value="Unassembled WGS sequence"/>
</dbReference>
<organism evidence="2 3">
    <name type="scientific">Sphingomonas taxi</name>
    <dbReference type="NCBI Taxonomy" id="1549858"/>
    <lineage>
        <taxon>Bacteria</taxon>
        <taxon>Pseudomonadati</taxon>
        <taxon>Pseudomonadota</taxon>
        <taxon>Alphaproteobacteria</taxon>
        <taxon>Sphingomonadales</taxon>
        <taxon>Sphingomonadaceae</taxon>
        <taxon>Sphingomonas</taxon>
    </lineage>
</organism>
<dbReference type="InterPro" id="IPR009875">
    <property type="entry name" value="PilZ_domain"/>
</dbReference>
<dbReference type="Pfam" id="PF07238">
    <property type="entry name" value="PilZ"/>
    <property type="match status" value="1"/>
</dbReference>
<evidence type="ECO:0000313" key="3">
    <source>
        <dbReference type="Proteomes" id="UP000249555"/>
    </source>
</evidence>
<gene>
    <name evidence="2" type="ORF">DI640_13820</name>
</gene>
<dbReference type="AlphaFoldDB" id="A0A2W4YSC5"/>
<protein>
    <submittedName>
        <fullName evidence="2">PilZ domain-containing protein</fullName>
    </submittedName>
</protein>
<dbReference type="SUPFAM" id="SSF141371">
    <property type="entry name" value="PilZ domain-like"/>
    <property type="match status" value="1"/>
</dbReference>
<reference evidence="2 3" key="1">
    <citation type="submission" date="2017-08" db="EMBL/GenBank/DDBJ databases">
        <title>Infants hospitalized years apart are colonized by the same room-sourced microbial strains.</title>
        <authorList>
            <person name="Brooks B."/>
            <person name="Olm M.R."/>
            <person name="Firek B.A."/>
            <person name="Baker R."/>
            <person name="Thomas B.C."/>
            <person name="Morowitz M.J."/>
            <person name="Banfield J.F."/>
        </authorList>
    </citation>
    <scope>NUCLEOTIDE SEQUENCE [LARGE SCALE GENOMIC DNA]</scope>
    <source>
        <strain evidence="2">S2_018_000_R3_119</strain>
    </source>
</reference>
<name>A0A2W4YSC5_9SPHN</name>
<comment type="caution">
    <text evidence="2">The sequence shown here is derived from an EMBL/GenBank/DDBJ whole genome shotgun (WGS) entry which is preliminary data.</text>
</comment>
<sequence length="123" mass="12857">MTTDPSDNPPSLARATRTSVMLSADVFRVDRDGASQHRVTNISETGLCIAQAGDLVAGTVVVVAIGSVAPAAANVVWVRSGLAGLAFQKPIDVSEARRRRASGSTLRPPAAGWLTELNNPYKS</sequence>
<evidence type="ECO:0000259" key="1">
    <source>
        <dbReference type="Pfam" id="PF07238"/>
    </source>
</evidence>
<feature type="domain" description="PilZ" evidence="1">
    <location>
        <begin position="17"/>
        <end position="95"/>
    </location>
</feature>
<dbReference type="GO" id="GO:0035438">
    <property type="term" value="F:cyclic-di-GMP binding"/>
    <property type="evidence" value="ECO:0007669"/>
    <property type="project" value="InterPro"/>
</dbReference>